<sequence length="237" mass="26651">MEITPKKEDEMVSNSAPGAILLPPSLDIQGSGLVDRSIDFHSNNVVVPLMDQFENYSMLSLHGYDNYSPPCDPCISSQFHGYNNLTIDSHNTLNENISSFEPIYDGSTTYELPSFQCIHTRQCNLNTLASRLPPHQSVDTLIQIPPIEEPNNSIMVYPDKGGFLNTRSFHNGSNVQEGIEQMTHDEALKDSNVQEGIEQTTHDEAFKISTYTNICAKWDKLDGLRYNLLDESFATFR</sequence>
<gene>
    <name evidence="2" type="primary">LOC105853111</name>
</gene>
<reference evidence="2" key="1">
    <citation type="submission" date="2025-08" db="UniProtKB">
        <authorList>
            <consortium name="RefSeq"/>
        </authorList>
    </citation>
    <scope>IDENTIFICATION</scope>
    <source>
        <tissue evidence="2">Etiolated seedlings</tissue>
    </source>
</reference>
<evidence type="ECO:0000313" key="2">
    <source>
        <dbReference type="RefSeq" id="XP_012575632.1"/>
    </source>
</evidence>
<protein>
    <submittedName>
        <fullName evidence="2">Uncharacterized protein LOC105853111</fullName>
    </submittedName>
</protein>
<proteinExistence type="predicted"/>
<dbReference type="RefSeq" id="XP_012575632.1">
    <property type="nucleotide sequence ID" value="XM_012720178.1"/>
</dbReference>
<name>A0A1S3EIF8_CICAR</name>
<evidence type="ECO:0000313" key="1">
    <source>
        <dbReference type="Proteomes" id="UP000087171"/>
    </source>
</evidence>
<dbReference type="Proteomes" id="UP000087171">
    <property type="component" value="Unplaced"/>
</dbReference>
<organism evidence="1 2">
    <name type="scientific">Cicer arietinum</name>
    <name type="common">Chickpea</name>
    <name type="synonym">Garbanzo</name>
    <dbReference type="NCBI Taxonomy" id="3827"/>
    <lineage>
        <taxon>Eukaryota</taxon>
        <taxon>Viridiplantae</taxon>
        <taxon>Streptophyta</taxon>
        <taxon>Embryophyta</taxon>
        <taxon>Tracheophyta</taxon>
        <taxon>Spermatophyta</taxon>
        <taxon>Magnoliopsida</taxon>
        <taxon>eudicotyledons</taxon>
        <taxon>Gunneridae</taxon>
        <taxon>Pentapetalae</taxon>
        <taxon>rosids</taxon>
        <taxon>fabids</taxon>
        <taxon>Fabales</taxon>
        <taxon>Fabaceae</taxon>
        <taxon>Papilionoideae</taxon>
        <taxon>50 kb inversion clade</taxon>
        <taxon>NPAAA clade</taxon>
        <taxon>Hologalegina</taxon>
        <taxon>IRL clade</taxon>
        <taxon>Cicereae</taxon>
        <taxon>Cicer</taxon>
    </lineage>
</organism>
<accession>A0A1S3EIF8</accession>
<dbReference type="AlphaFoldDB" id="A0A1S3EIF8"/>
<keyword evidence="1" id="KW-1185">Reference proteome</keyword>